<organism evidence="9 10">
    <name type="scientific">Trypanosoma vivax (strain Y486)</name>
    <dbReference type="NCBI Taxonomy" id="1055687"/>
    <lineage>
        <taxon>Eukaryota</taxon>
        <taxon>Discoba</taxon>
        <taxon>Euglenozoa</taxon>
        <taxon>Kinetoplastea</taxon>
        <taxon>Metakinetoplastina</taxon>
        <taxon>Trypanosomatida</taxon>
        <taxon>Trypanosomatidae</taxon>
        <taxon>Trypanosoma</taxon>
        <taxon>Duttonella</taxon>
    </lineage>
</organism>
<dbReference type="PANTHER" id="PTHR24388:SF53">
    <property type="entry name" value="CHORION TRANSCRIPTION FACTOR CF2-RELATED"/>
    <property type="match status" value="1"/>
</dbReference>
<dbReference type="VEuPathDB" id="TriTrypDB:TvY486_0028515"/>
<keyword evidence="5" id="KW-0539">Nucleus</keyword>
<gene>
    <name evidence="9" type="ORF">TvY486_0028515</name>
</gene>
<dbReference type="AlphaFoldDB" id="F9WRA3"/>
<dbReference type="GO" id="GO:0008270">
    <property type="term" value="F:zinc ion binding"/>
    <property type="evidence" value="ECO:0007669"/>
    <property type="project" value="UniProtKB-KW"/>
</dbReference>
<dbReference type="EMBL" id="CAEX01004818">
    <property type="protein sequence ID" value="CCD20087.1"/>
    <property type="molecule type" value="Genomic_DNA"/>
</dbReference>
<name>F9WRA3_TRYVY</name>
<keyword evidence="10" id="KW-1185">Reference proteome</keyword>
<evidence type="ECO:0000256" key="6">
    <source>
        <dbReference type="PROSITE-ProRule" id="PRU00042"/>
    </source>
</evidence>
<evidence type="ECO:0000256" key="3">
    <source>
        <dbReference type="ARBA" id="ARBA00022771"/>
    </source>
</evidence>
<feature type="domain" description="C2H2-type" evidence="8">
    <location>
        <begin position="42"/>
        <end position="64"/>
    </location>
</feature>
<evidence type="ECO:0000313" key="9">
    <source>
        <dbReference type="EMBL" id="CCD20087.1"/>
    </source>
</evidence>
<dbReference type="Gene3D" id="3.30.160.60">
    <property type="entry name" value="Classic Zinc Finger"/>
    <property type="match status" value="2"/>
</dbReference>
<feature type="region of interest" description="Disordered" evidence="7">
    <location>
        <begin position="114"/>
        <end position="138"/>
    </location>
</feature>
<accession>F9WRA3</accession>
<keyword evidence="1" id="KW-0479">Metal-binding</keyword>
<dbReference type="PANTHER" id="PTHR24388">
    <property type="entry name" value="ZINC FINGER PROTEIN"/>
    <property type="match status" value="1"/>
</dbReference>
<feature type="compositionally biased region" description="Basic and acidic residues" evidence="7">
    <location>
        <begin position="210"/>
        <end position="230"/>
    </location>
</feature>
<dbReference type="FunFam" id="3.30.160.60:FF:000446">
    <property type="entry name" value="Zinc finger protein"/>
    <property type="match status" value="1"/>
</dbReference>
<dbReference type="Proteomes" id="UP000009027">
    <property type="component" value="Unassembled WGS sequence"/>
</dbReference>
<dbReference type="InterPro" id="IPR050527">
    <property type="entry name" value="Snail/Krueppel_Znf"/>
</dbReference>
<dbReference type="InterPro" id="IPR013087">
    <property type="entry name" value="Znf_C2H2_type"/>
</dbReference>
<evidence type="ECO:0000256" key="2">
    <source>
        <dbReference type="ARBA" id="ARBA00022737"/>
    </source>
</evidence>
<dbReference type="PROSITE" id="PS50157">
    <property type="entry name" value="ZINC_FINGER_C2H2_2"/>
    <property type="match status" value="1"/>
</dbReference>
<evidence type="ECO:0000256" key="1">
    <source>
        <dbReference type="ARBA" id="ARBA00022723"/>
    </source>
</evidence>
<feature type="non-terminal residue" evidence="9">
    <location>
        <position position="284"/>
    </location>
</feature>
<proteinExistence type="predicted"/>
<dbReference type="InterPro" id="IPR036236">
    <property type="entry name" value="Znf_C2H2_sf"/>
</dbReference>
<dbReference type="SMART" id="SM00355">
    <property type="entry name" value="ZnF_C2H2"/>
    <property type="match status" value="4"/>
</dbReference>
<feature type="region of interest" description="Disordered" evidence="7">
    <location>
        <begin position="210"/>
        <end position="284"/>
    </location>
</feature>
<dbReference type="SUPFAM" id="SSF57667">
    <property type="entry name" value="beta-beta-alpha zinc fingers"/>
    <property type="match status" value="1"/>
</dbReference>
<evidence type="ECO:0000256" key="5">
    <source>
        <dbReference type="ARBA" id="ARBA00023242"/>
    </source>
</evidence>
<keyword evidence="2" id="KW-0677">Repeat</keyword>
<dbReference type="GO" id="GO:0000978">
    <property type="term" value="F:RNA polymerase II cis-regulatory region sequence-specific DNA binding"/>
    <property type="evidence" value="ECO:0007669"/>
    <property type="project" value="TreeGrafter"/>
</dbReference>
<protein>
    <recommendedName>
        <fullName evidence="8">C2H2-type domain-containing protein</fullName>
    </recommendedName>
</protein>
<keyword evidence="3 6" id="KW-0863">Zinc-finger</keyword>
<evidence type="ECO:0000313" key="10">
    <source>
        <dbReference type="Proteomes" id="UP000009027"/>
    </source>
</evidence>
<sequence>MVCARRQAGVVHLVKIHGLERDCALALTKKARRAALTFKNGYTCHVCGKDFERRGLLVEHMATHPPHVVPTVEERPKRLREEDTAADGNALMCPWCAKKCAAHAWLRKHMLQKRPEKQLSRGGEGAPDALVSDGEAEQEDKQQTEFVCQQCHRVLKSKTWLTRHRCEPTSIINSEGSNELEQPVTALCPICSKEYRYRWLLRHMLAKHPGHDESLRPQAREKPARKEMRSEAQSQGEGSGPLGSAVDGNGAAERPRKRPRVGRHNEGEEGRDYVGGRCGSAYKQ</sequence>
<keyword evidence="4" id="KW-0862">Zinc</keyword>
<dbReference type="Pfam" id="PF00096">
    <property type="entry name" value="zf-C2H2"/>
    <property type="match status" value="1"/>
</dbReference>
<reference evidence="9 10" key="1">
    <citation type="journal article" date="2012" name="Proc. Natl. Acad. Sci. U.S.A.">
        <title>Antigenic diversity is generated by distinct evolutionary mechanisms in African trypanosome species.</title>
        <authorList>
            <person name="Jackson A.P."/>
            <person name="Berry A."/>
            <person name="Aslett M."/>
            <person name="Allison H.C."/>
            <person name="Burton P."/>
            <person name="Vavrova-Anderson J."/>
            <person name="Brown R."/>
            <person name="Browne H."/>
            <person name="Corton N."/>
            <person name="Hauser H."/>
            <person name="Gamble J."/>
            <person name="Gilderthorp R."/>
            <person name="Marcello L."/>
            <person name="McQuillan J."/>
            <person name="Otto T.D."/>
            <person name="Quail M.A."/>
            <person name="Sanders M.J."/>
            <person name="van Tonder A."/>
            <person name="Ginger M.L."/>
            <person name="Field M.C."/>
            <person name="Barry J.D."/>
            <person name="Hertz-Fowler C."/>
            <person name="Berriman M."/>
        </authorList>
    </citation>
    <scope>NUCLEOTIDE SEQUENCE</scope>
    <source>
        <strain evidence="9 10">Y486</strain>
    </source>
</reference>
<evidence type="ECO:0000259" key="8">
    <source>
        <dbReference type="PROSITE" id="PS50157"/>
    </source>
</evidence>
<dbReference type="GO" id="GO:0000981">
    <property type="term" value="F:DNA-binding transcription factor activity, RNA polymerase II-specific"/>
    <property type="evidence" value="ECO:0007669"/>
    <property type="project" value="TreeGrafter"/>
</dbReference>
<evidence type="ECO:0000256" key="7">
    <source>
        <dbReference type="SAM" id="MobiDB-lite"/>
    </source>
</evidence>
<dbReference type="PROSITE" id="PS00028">
    <property type="entry name" value="ZINC_FINGER_C2H2_1"/>
    <property type="match status" value="1"/>
</dbReference>
<feature type="compositionally biased region" description="Basic and acidic residues" evidence="7">
    <location>
        <begin position="263"/>
        <end position="274"/>
    </location>
</feature>
<evidence type="ECO:0000256" key="4">
    <source>
        <dbReference type="ARBA" id="ARBA00022833"/>
    </source>
</evidence>